<dbReference type="Gene3D" id="3.60.10.10">
    <property type="entry name" value="Endonuclease/exonuclease/phosphatase"/>
    <property type="match status" value="1"/>
</dbReference>
<dbReference type="Proteomes" id="UP000325440">
    <property type="component" value="Unassembled WGS sequence"/>
</dbReference>
<keyword evidence="3" id="KW-1185">Reference proteome</keyword>
<gene>
    <name evidence="2" type="ORF">CINCED_3A014685</name>
</gene>
<dbReference type="SUPFAM" id="SSF56219">
    <property type="entry name" value="DNase I-like"/>
    <property type="match status" value="1"/>
</dbReference>
<dbReference type="OrthoDB" id="8064983at2759"/>
<reference evidence="2 3" key="1">
    <citation type="submission" date="2019-08" db="EMBL/GenBank/DDBJ databases">
        <authorList>
            <person name="Alioto T."/>
            <person name="Alioto T."/>
            <person name="Gomez Garrido J."/>
        </authorList>
    </citation>
    <scope>NUCLEOTIDE SEQUENCE [LARGE SCALE GENOMIC DNA]</scope>
</reference>
<dbReference type="GO" id="GO:0004527">
    <property type="term" value="F:exonuclease activity"/>
    <property type="evidence" value="ECO:0007669"/>
    <property type="project" value="UniProtKB-KW"/>
</dbReference>
<dbReference type="GO" id="GO:0004519">
    <property type="term" value="F:endonuclease activity"/>
    <property type="evidence" value="ECO:0007669"/>
    <property type="project" value="UniProtKB-KW"/>
</dbReference>
<dbReference type="InterPro" id="IPR036691">
    <property type="entry name" value="Endo/exonu/phosph_ase_sf"/>
</dbReference>
<organism evidence="2 3">
    <name type="scientific">Cinara cedri</name>
    <dbReference type="NCBI Taxonomy" id="506608"/>
    <lineage>
        <taxon>Eukaryota</taxon>
        <taxon>Metazoa</taxon>
        <taxon>Ecdysozoa</taxon>
        <taxon>Arthropoda</taxon>
        <taxon>Hexapoda</taxon>
        <taxon>Insecta</taxon>
        <taxon>Pterygota</taxon>
        <taxon>Neoptera</taxon>
        <taxon>Paraneoptera</taxon>
        <taxon>Hemiptera</taxon>
        <taxon>Sternorrhyncha</taxon>
        <taxon>Aphidomorpha</taxon>
        <taxon>Aphidoidea</taxon>
        <taxon>Aphididae</taxon>
        <taxon>Lachninae</taxon>
        <taxon>Cinara</taxon>
    </lineage>
</organism>
<name>A0A5E4N2B8_9HEMI</name>
<keyword evidence="2" id="KW-0378">Hydrolase</keyword>
<evidence type="ECO:0000313" key="3">
    <source>
        <dbReference type="Proteomes" id="UP000325440"/>
    </source>
</evidence>
<keyword evidence="2" id="KW-0540">Nuclease</keyword>
<dbReference type="PANTHER" id="PTHR36688:SF1">
    <property type="entry name" value="ENDONUCLEASE_EXONUCLEASE_PHOSPHATASE DOMAIN-CONTAINING PROTEIN"/>
    <property type="match status" value="1"/>
</dbReference>
<feature type="domain" description="Endonuclease/exonuclease/phosphatase" evidence="1">
    <location>
        <begin position="177"/>
        <end position="274"/>
    </location>
</feature>
<sequence>MAVALMKMNEPVIEDNIQGQVIAGPSNQINLPSNPNYKQSSKSALPMEVRVDNVGHVIVEDENKARRRFVIAIVNVIDSKYEELTYRTAKPECREPDITEIERSPPSVAIQETHTQDETQLNTRGKIHGYTIIGATYYRSHGIATYARNNLEEIKLESVSTLYDIHIVKVNVGQTTIINVYKPPTTIWPNHVLGNISHPTIVIGDFNSHHVTWKYSNNNINGEMLVSWAETNNAHLVFDAKSKGTFKSGRWKREYNLDLCFVSVTTNNLPIAASRTVMNDFPNSQHRTILIEIGLQIPLINSTPYPRWNFNKAAWENYANELNKCIRFIPPTRSNYNRFLGLITAIVKKHMPRGYRKVYVPGWNELSENQYSEYMNGNIDVADDLLISLDKSRKEKWNKTITALDFRHSSRKTWSLLKILGDKQYTRRKDTSISPNQVANHIVNVSKMPSSKRHTT</sequence>
<dbReference type="EMBL" id="CABPRJ010001499">
    <property type="protein sequence ID" value="VVC38779.1"/>
    <property type="molecule type" value="Genomic_DNA"/>
</dbReference>
<dbReference type="AlphaFoldDB" id="A0A5E4N2B8"/>
<accession>A0A5E4N2B8</accession>
<evidence type="ECO:0000313" key="2">
    <source>
        <dbReference type="EMBL" id="VVC38779.1"/>
    </source>
</evidence>
<keyword evidence="2" id="KW-0269">Exonuclease</keyword>
<dbReference type="PANTHER" id="PTHR36688">
    <property type="entry name" value="ENDO/EXONUCLEASE/PHOSPHATASE DOMAIN-CONTAINING PROTEIN"/>
    <property type="match status" value="1"/>
</dbReference>
<protein>
    <submittedName>
        <fullName evidence="2">Endonuclease/exonuclease/phosphatase</fullName>
    </submittedName>
</protein>
<keyword evidence="2" id="KW-0255">Endonuclease</keyword>
<dbReference type="Pfam" id="PF14529">
    <property type="entry name" value="Exo_endo_phos_2"/>
    <property type="match status" value="1"/>
</dbReference>
<dbReference type="InterPro" id="IPR005135">
    <property type="entry name" value="Endo/exonuclease/phosphatase"/>
</dbReference>
<evidence type="ECO:0000259" key="1">
    <source>
        <dbReference type="Pfam" id="PF14529"/>
    </source>
</evidence>
<dbReference type="InterPro" id="IPR052560">
    <property type="entry name" value="RdDP_mobile_element"/>
</dbReference>
<proteinExistence type="predicted"/>